<dbReference type="SUPFAM" id="SSF52200">
    <property type="entry name" value="Toll/Interleukin receptor TIR domain"/>
    <property type="match status" value="1"/>
</dbReference>
<dbReference type="InterPro" id="IPR000157">
    <property type="entry name" value="TIR_dom"/>
</dbReference>
<accession>A0A6N7R1Y2</accession>
<dbReference type="Proteomes" id="UP000435187">
    <property type="component" value="Unassembled WGS sequence"/>
</dbReference>
<dbReference type="InterPro" id="IPR035897">
    <property type="entry name" value="Toll_tir_struct_dom_sf"/>
</dbReference>
<proteinExistence type="predicted"/>
<organism evidence="2 3">
    <name type="scientific">Gracilibacillus thailandensis</name>
    <dbReference type="NCBI Taxonomy" id="563735"/>
    <lineage>
        <taxon>Bacteria</taxon>
        <taxon>Bacillati</taxon>
        <taxon>Bacillota</taxon>
        <taxon>Bacilli</taxon>
        <taxon>Bacillales</taxon>
        <taxon>Bacillaceae</taxon>
        <taxon>Gracilibacillus</taxon>
    </lineage>
</organism>
<dbReference type="RefSeq" id="WP_077356146.1">
    <property type="nucleotide sequence ID" value="NZ_WJID01000025.1"/>
</dbReference>
<keyword evidence="3" id="KW-1185">Reference proteome</keyword>
<sequence>MFDILLLDCGIQLTGTGGVFMIFISHQHKDKEFVGDIAQTLSDIFGEEKVFFDDWSIKPGENIVNRMNTGLEECKYFFFFVTRNSLESEMVNLEWTSTLIDKANRQIEFIPIRADDVNVPQILKSIKYLDLYSNGMDTIKTQIIEIVQGQETNRKYPTYQNLEAYVLRESEKELKFFIKAKRFFEPNGKFVLVTKLDDKQAEFNLIGGGMTRNSFNPNAAQLGGENANVFFLEIPEGVKKGFKIGLSFIKKVSSDVDIALFHMKTESKFERIPTTLINSEIDIPTS</sequence>
<comment type="caution">
    <text evidence="2">The sequence shown here is derived from an EMBL/GenBank/DDBJ whole genome shotgun (WGS) entry which is preliminary data.</text>
</comment>
<dbReference type="Gene3D" id="3.40.50.10140">
    <property type="entry name" value="Toll/interleukin-1 receptor homology (TIR) domain"/>
    <property type="match status" value="1"/>
</dbReference>
<evidence type="ECO:0000313" key="3">
    <source>
        <dbReference type="Proteomes" id="UP000435187"/>
    </source>
</evidence>
<dbReference type="AlphaFoldDB" id="A0A6N7R1Y2"/>
<dbReference type="Pfam" id="PF13676">
    <property type="entry name" value="TIR_2"/>
    <property type="match status" value="1"/>
</dbReference>
<protein>
    <submittedName>
        <fullName evidence="2">TIR domain-containing protein</fullName>
    </submittedName>
</protein>
<gene>
    <name evidence="2" type="ORF">GH885_09060</name>
</gene>
<evidence type="ECO:0000313" key="2">
    <source>
        <dbReference type="EMBL" id="MRI66499.1"/>
    </source>
</evidence>
<reference evidence="2 3" key="1">
    <citation type="submission" date="2019-10" db="EMBL/GenBank/DDBJ databases">
        <title>Gracilibacillus salitolerans sp. nov., a moderate halophile isolated from a saline soil in northwest China.</title>
        <authorList>
            <person name="Gan L."/>
        </authorList>
    </citation>
    <scope>NUCLEOTIDE SEQUENCE [LARGE SCALE GENOMIC DNA]</scope>
    <source>
        <strain evidence="2 3">TP2-8</strain>
    </source>
</reference>
<name>A0A6N7R1Y2_9BACI</name>
<dbReference type="PROSITE" id="PS50104">
    <property type="entry name" value="TIR"/>
    <property type="match status" value="1"/>
</dbReference>
<dbReference type="GO" id="GO:0007165">
    <property type="term" value="P:signal transduction"/>
    <property type="evidence" value="ECO:0007669"/>
    <property type="project" value="InterPro"/>
</dbReference>
<feature type="domain" description="TIR" evidence="1">
    <location>
        <begin position="18"/>
        <end position="147"/>
    </location>
</feature>
<evidence type="ECO:0000259" key="1">
    <source>
        <dbReference type="PROSITE" id="PS50104"/>
    </source>
</evidence>
<dbReference type="EMBL" id="WJEE01000016">
    <property type="protein sequence ID" value="MRI66499.1"/>
    <property type="molecule type" value="Genomic_DNA"/>
</dbReference>